<proteinExistence type="inferred from homology"/>
<feature type="region of interest" description="Disordered" evidence="5">
    <location>
        <begin position="177"/>
        <end position="198"/>
    </location>
</feature>
<dbReference type="GO" id="GO:0000287">
    <property type="term" value="F:magnesium ion binding"/>
    <property type="evidence" value="ECO:0007669"/>
    <property type="project" value="InterPro"/>
</dbReference>
<accession>A0A914B1L3</accession>
<dbReference type="NCBIfam" id="TIGR02729">
    <property type="entry name" value="Obg_CgtA"/>
    <property type="match status" value="1"/>
</dbReference>
<dbReference type="NCBIfam" id="NF008955">
    <property type="entry name" value="PRK12297.1"/>
    <property type="match status" value="1"/>
</dbReference>
<evidence type="ECO:0000259" key="8">
    <source>
        <dbReference type="PROSITE" id="PS51883"/>
    </source>
</evidence>
<dbReference type="HAMAP" id="MF_01454">
    <property type="entry name" value="GTPase_Obg"/>
    <property type="match status" value="1"/>
</dbReference>
<dbReference type="AlphaFoldDB" id="A0A914B1L3"/>
<dbReference type="SUPFAM" id="SSF52540">
    <property type="entry name" value="P-loop containing nucleoside triphosphate hydrolases"/>
    <property type="match status" value="1"/>
</dbReference>
<evidence type="ECO:0000256" key="5">
    <source>
        <dbReference type="SAM" id="MobiDB-lite"/>
    </source>
</evidence>
<dbReference type="InterPro" id="IPR005225">
    <property type="entry name" value="Small_GTP-bd"/>
</dbReference>
<dbReference type="GO" id="GO:0003924">
    <property type="term" value="F:GTPase activity"/>
    <property type="evidence" value="ECO:0007669"/>
    <property type="project" value="InterPro"/>
</dbReference>
<dbReference type="RefSeq" id="XP_038070255.1">
    <property type="nucleotide sequence ID" value="XM_038214327.1"/>
</dbReference>
<protein>
    <recommendedName>
        <fullName evidence="11">Mitochondrial ribosome-associated GTPase 2</fullName>
    </recommendedName>
</protein>
<dbReference type="Gene3D" id="2.70.210.12">
    <property type="entry name" value="GTP1/OBG domain"/>
    <property type="match status" value="1"/>
</dbReference>
<dbReference type="InterPro" id="IPR031167">
    <property type="entry name" value="G_OBG"/>
</dbReference>
<feature type="transmembrane region" description="Helical" evidence="6">
    <location>
        <begin position="16"/>
        <end position="38"/>
    </location>
</feature>
<dbReference type="PROSITE" id="PS51710">
    <property type="entry name" value="G_OBG"/>
    <property type="match status" value="1"/>
</dbReference>
<dbReference type="InterPro" id="IPR006073">
    <property type="entry name" value="GTP-bd"/>
</dbReference>
<dbReference type="Pfam" id="PF01926">
    <property type="entry name" value="MMR_HSR1"/>
    <property type="match status" value="1"/>
</dbReference>
<sequence>MIAVNITCMHDTKYEHGAICAILYNLLTYGMITLPLAYNKTKAFDRSHHTHYSFLMASPLAIGRFLFSRLANQLAAACQSGTRLAARSANQVDACCYSTKNRPTGKPDLSEKQLTRRFVDWRRVRVAAGNGGSGGISLRREAHKEFGGPDGGDGGNGGHVILEADRHVKSLEPVRSQYKAQHGEPGRKNNSSGRNGNHTIIRVPIGTVVKEGKTVIADLDSEGDQFILARGGQGGRGNRSFATPLNRTPRIAERGIQGQELQVSMELRTMAHAGLIGFPNAGKSTLLRALSRARPAVAAYPFTTLNPHVGMVEYNDLEQVAVADLPGLIRGAHLNRGLGHSFLRHIERCRCLLYVLDLSAQEPWTQLSDLQYELEQYQEGLSQRPHAVVANKIDLPEAAENLRLLRENVELPVIDISAHYQTNIDQLKVHLRELYDKDMKDKLVPNVVKEEEKRIL</sequence>
<dbReference type="PANTHER" id="PTHR11702:SF31">
    <property type="entry name" value="MITOCHONDRIAL RIBOSOME-ASSOCIATED GTPASE 2"/>
    <property type="match status" value="1"/>
</dbReference>
<dbReference type="InterPro" id="IPR027417">
    <property type="entry name" value="P-loop_NTPase"/>
</dbReference>
<dbReference type="GO" id="GO:0042254">
    <property type="term" value="P:ribosome biogenesis"/>
    <property type="evidence" value="ECO:0007669"/>
    <property type="project" value="UniProtKB-UniRule"/>
</dbReference>
<dbReference type="PROSITE" id="PS51883">
    <property type="entry name" value="OBG"/>
    <property type="match status" value="1"/>
</dbReference>
<dbReference type="NCBIfam" id="TIGR00231">
    <property type="entry name" value="small_GTP"/>
    <property type="match status" value="1"/>
</dbReference>
<name>A0A914B1L3_PATMI</name>
<evidence type="ECO:0000313" key="10">
    <source>
        <dbReference type="Proteomes" id="UP000887568"/>
    </source>
</evidence>
<dbReference type="Gene3D" id="3.40.50.300">
    <property type="entry name" value="P-loop containing nucleotide triphosphate hydrolases"/>
    <property type="match status" value="1"/>
</dbReference>
<feature type="domain" description="Obg" evidence="8">
    <location>
        <begin position="116"/>
        <end position="270"/>
    </location>
</feature>
<dbReference type="FunFam" id="2.70.210.12:FF:000001">
    <property type="entry name" value="GTPase Obg"/>
    <property type="match status" value="1"/>
</dbReference>
<dbReference type="OrthoDB" id="347018at2759"/>
<dbReference type="PANTHER" id="PTHR11702">
    <property type="entry name" value="DEVELOPMENTALLY REGULATED GTP-BINDING PROTEIN-RELATED"/>
    <property type="match status" value="1"/>
</dbReference>
<evidence type="ECO:0000256" key="6">
    <source>
        <dbReference type="SAM" id="Phobius"/>
    </source>
</evidence>
<keyword evidence="10" id="KW-1185">Reference proteome</keyword>
<evidence type="ECO:0000259" key="7">
    <source>
        <dbReference type="PROSITE" id="PS51710"/>
    </source>
</evidence>
<keyword evidence="6" id="KW-0472">Membrane</keyword>
<reference evidence="9" key="1">
    <citation type="submission" date="2022-11" db="UniProtKB">
        <authorList>
            <consortium name="EnsemblMetazoa"/>
        </authorList>
    </citation>
    <scope>IDENTIFICATION</scope>
</reference>
<dbReference type="PRINTS" id="PR00326">
    <property type="entry name" value="GTP1OBG"/>
</dbReference>
<dbReference type="NCBIfam" id="NF008956">
    <property type="entry name" value="PRK12299.1"/>
    <property type="match status" value="1"/>
</dbReference>
<evidence type="ECO:0000313" key="9">
    <source>
        <dbReference type="EnsemblMetazoa" id="XP_038070255.1"/>
    </source>
</evidence>
<feature type="domain" description="OBG-type G" evidence="7">
    <location>
        <begin position="271"/>
        <end position="436"/>
    </location>
</feature>
<dbReference type="OMA" id="VVFDWEP"/>
<dbReference type="GeneID" id="119739392"/>
<feature type="compositionally biased region" description="Low complexity" evidence="5">
    <location>
        <begin position="188"/>
        <end position="197"/>
    </location>
</feature>
<keyword evidence="6" id="KW-1133">Transmembrane helix</keyword>
<comment type="similarity">
    <text evidence="1">Belongs to the TRAFAC class OBG-HflX-like GTPase superfamily. OBG GTPase family.</text>
</comment>
<evidence type="ECO:0000256" key="4">
    <source>
        <dbReference type="ARBA" id="ARBA00023134"/>
    </source>
</evidence>
<dbReference type="InterPro" id="IPR036726">
    <property type="entry name" value="GTP1_OBG_dom_sf"/>
</dbReference>
<dbReference type="Pfam" id="PF01018">
    <property type="entry name" value="GTP1_OBG"/>
    <property type="match status" value="1"/>
</dbReference>
<evidence type="ECO:0000256" key="1">
    <source>
        <dbReference type="ARBA" id="ARBA00007699"/>
    </source>
</evidence>
<keyword evidence="4" id="KW-0342">GTP-binding</keyword>
<dbReference type="InterPro" id="IPR006169">
    <property type="entry name" value="GTP1_OBG_dom"/>
</dbReference>
<organism evidence="9 10">
    <name type="scientific">Patiria miniata</name>
    <name type="common">Bat star</name>
    <name type="synonym">Asterina miniata</name>
    <dbReference type="NCBI Taxonomy" id="46514"/>
    <lineage>
        <taxon>Eukaryota</taxon>
        <taxon>Metazoa</taxon>
        <taxon>Echinodermata</taxon>
        <taxon>Eleutherozoa</taxon>
        <taxon>Asterozoa</taxon>
        <taxon>Asteroidea</taxon>
        <taxon>Valvatacea</taxon>
        <taxon>Valvatida</taxon>
        <taxon>Asterinidae</taxon>
        <taxon>Patiria</taxon>
    </lineage>
</organism>
<evidence type="ECO:0008006" key="11">
    <source>
        <dbReference type="Google" id="ProtNLM"/>
    </source>
</evidence>
<dbReference type="CDD" id="cd01898">
    <property type="entry name" value="Obg"/>
    <property type="match status" value="1"/>
</dbReference>
<keyword evidence="2" id="KW-0690">Ribosome biogenesis</keyword>
<evidence type="ECO:0000256" key="2">
    <source>
        <dbReference type="ARBA" id="ARBA00022517"/>
    </source>
</evidence>
<dbReference type="EnsemblMetazoa" id="XM_038214327.1">
    <property type="protein sequence ID" value="XP_038070255.1"/>
    <property type="gene ID" value="LOC119739392"/>
</dbReference>
<dbReference type="GO" id="GO:0005739">
    <property type="term" value="C:mitochondrion"/>
    <property type="evidence" value="ECO:0007669"/>
    <property type="project" value="TreeGrafter"/>
</dbReference>
<dbReference type="Proteomes" id="UP000887568">
    <property type="component" value="Unplaced"/>
</dbReference>
<dbReference type="InterPro" id="IPR045086">
    <property type="entry name" value="OBG_GTPase"/>
</dbReference>
<dbReference type="GO" id="GO:0005525">
    <property type="term" value="F:GTP binding"/>
    <property type="evidence" value="ECO:0007669"/>
    <property type="project" value="UniProtKB-KW"/>
</dbReference>
<evidence type="ECO:0000256" key="3">
    <source>
        <dbReference type="ARBA" id="ARBA00022741"/>
    </source>
</evidence>
<dbReference type="InterPro" id="IPR014100">
    <property type="entry name" value="GTP-bd_Obg/CgtA"/>
</dbReference>
<dbReference type="SUPFAM" id="SSF82051">
    <property type="entry name" value="Obg GTP-binding protein N-terminal domain"/>
    <property type="match status" value="1"/>
</dbReference>
<keyword evidence="6" id="KW-0812">Transmembrane</keyword>
<keyword evidence="3" id="KW-0547">Nucleotide-binding</keyword>